<dbReference type="EMBL" id="VBSN01000069">
    <property type="protein sequence ID" value="KAA6434074.1"/>
    <property type="molecule type" value="Genomic_DNA"/>
</dbReference>
<protein>
    <submittedName>
        <fullName evidence="9">DUF421 domain-containing protein</fullName>
    </submittedName>
</protein>
<name>A0A5M8QGH7_9BACT</name>
<accession>A0A5M8QGH7</accession>
<feature type="transmembrane region" description="Helical" evidence="7">
    <location>
        <begin position="50"/>
        <end position="68"/>
    </location>
</feature>
<reference evidence="9 10" key="1">
    <citation type="submission" date="2019-05" db="EMBL/GenBank/DDBJ databases">
        <authorList>
            <person name="Qu J.-H."/>
        </authorList>
    </citation>
    <scope>NUCLEOTIDE SEQUENCE [LARGE SCALE GENOMIC DNA]</scope>
    <source>
        <strain evidence="9 10">NS28</strain>
    </source>
</reference>
<evidence type="ECO:0000256" key="7">
    <source>
        <dbReference type="SAM" id="Phobius"/>
    </source>
</evidence>
<comment type="similarity">
    <text evidence="2">Belongs to the UPF0702 family.</text>
</comment>
<keyword evidence="5 7" id="KW-1133">Transmembrane helix</keyword>
<dbReference type="AlphaFoldDB" id="A0A5M8QGH7"/>
<dbReference type="PANTHER" id="PTHR34582:SF6">
    <property type="entry name" value="UPF0702 TRANSMEMBRANE PROTEIN YCAP"/>
    <property type="match status" value="1"/>
</dbReference>
<dbReference type="RefSeq" id="WP_139014241.1">
    <property type="nucleotide sequence ID" value="NZ_VBSN01000069.1"/>
</dbReference>
<feature type="transmembrane region" description="Helical" evidence="7">
    <location>
        <begin position="74"/>
        <end position="95"/>
    </location>
</feature>
<keyword evidence="10" id="KW-1185">Reference proteome</keyword>
<sequence length="173" mass="19199">MESIVKIFGEGENLSTLQMSLRAAAIFIVTLLLLRIAGRRSFGMKSPFDNIIVILLGAILSRTVVGASEFVPTISAALVIAVLHRLFAWIGSFNLKFGRVIKGRKIALYQNGHIMKENLKRALVSETDLYASLRNHLQEDNFENIESAFMESDGQISFVRKNTNITSEKAGIL</sequence>
<dbReference type="Pfam" id="PF04239">
    <property type="entry name" value="DUF421"/>
    <property type="match status" value="1"/>
</dbReference>
<dbReference type="InterPro" id="IPR007353">
    <property type="entry name" value="DUF421"/>
</dbReference>
<evidence type="ECO:0000256" key="3">
    <source>
        <dbReference type="ARBA" id="ARBA00022475"/>
    </source>
</evidence>
<dbReference type="OrthoDB" id="9793799at2"/>
<comment type="subcellular location">
    <subcellularLocation>
        <location evidence="1">Cell membrane</location>
        <topology evidence="1">Multi-pass membrane protein</topology>
    </subcellularLocation>
</comment>
<organism evidence="9 10">
    <name type="scientific">Dyadobacter flavalbus</name>
    <dbReference type="NCBI Taxonomy" id="2579942"/>
    <lineage>
        <taxon>Bacteria</taxon>
        <taxon>Pseudomonadati</taxon>
        <taxon>Bacteroidota</taxon>
        <taxon>Cytophagia</taxon>
        <taxon>Cytophagales</taxon>
        <taxon>Spirosomataceae</taxon>
        <taxon>Dyadobacter</taxon>
    </lineage>
</organism>
<proteinExistence type="inferred from homology"/>
<feature type="transmembrane region" description="Helical" evidence="7">
    <location>
        <begin position="20"/>
        <end position="38"/>
    </location>
</feature>
<evidence type="ECO:0000256" key="4">
    <source>
        <dbReference type="ARBA" id="ARBA00022692"/>
    </source>
</evidence>
<dbReference type="Gene3D" id="3.30.240.20">
    <property type="entry name" value="bsu07140 like domains"/>
    <property type="match status" value="1"/>
</dbReference>
<evidence type="ECO:0000256" key="1">
    <source>
        <dbReference type="ARBA" id="ARBA00004651"/>
    </source>
</evidence>
<dbReference type="Proteomes" id="UP000323994">
    <property type="component" value="Unassembled WGS sequence"/>
</dbReference>
<gene>
    <name evidence="9" type="ORF">FEM33_22600</name>
</gene>
<keyword evidence="4 7" id="KW-0812">Transmembrane</keyword>
<evidence type="ECO:0000313" key="9">
    <source>
        <dbReference type="EMBL" id="KAA6434074.1"/>
    </source>
</evidence>
<dbReference type="InterPro" id="IPR023090">
    <property type="entry name" value="UPF0702_alpha/beta_dom_sf"/>
</dbReference>
<evidence type="ECO:0000256" key="5">
    <source>
        <dbReference type="ARBA" id="ARBA00022989"/>
    </source>
</evidence>
<keyword evidence="3" id="KW-1003">Cell membrane</keyword>
<evidence type="ECO:0000313" key="10">
    <source>
        <dbReference type="Proteomes" id="UP000323994"/>
    </source>
</evidence>
<keyword evidence="6 7" id="KW-0472">Membrane</keyword>
<evidence type="ECO:0000256" key="6">
    <source>
        <dbReference type="ARBA" id="ARBA00023136"/>
    </source>
</evidence>
<evidence type="ECO:0000256" key="2">
    <source>
        <dbReference type="ARBA" id="ARBA00006448"/>
    </source>
</evidence>
<dbReference type="PANTHER" id="PTHR34582">
    <property type="entry name" value="UPF0702 TRANSMEMBRANE PROTEIN YCAP"/>
    <property type="match status" value="1"/>
</dbReference>
<dbReference type="GO" id="GO:0005886">
    <property type="term" value="C:plasma membrane"/>
    <property type="evidence" value="ECO:0007669"/>
    <property type="project" value="UniProtKB-SubCell"/>
</dbReference>
<feature type="domain" description="YetF C-terminal" evidence="8">
    <location>
        <begin position="95"/>
        <end position="163"/>
    </location>
</feature>
<comment type="caution">
    <text evidence="9">The sequence shown here is derived from an EMBL/GenBank/DDBJ whole genome shotgun (WGS) entry which is preliminary data.</text>
</comment>
<evidence type="ECO:0000259" key="8">
    <source>
        <dbReference type="Pfam" id="PF04239"/>
    </source>
</evidence>